<organism evidence="1 2">
    <name type="scientific">Pseudomonas thivervalensis</name>
    <dbReference type="NCBI Taxonomy" id="86265"/>
    <lineage>
        <taxon>Bacteria</taxon>
        <taxon>Pseudomonadati</taxon>
        <taxon>Pseudomonadota</taxon>
        <taxon>Gammaproteobacteria</taxon>
        <taxon>Pseudomonadales</taxon>
        <taxon>Pseudomonadaceae</taxon>
        <taxon>Pseudomonas</taxon>
    </lineage>
</organism>
<name>A0A176NUM2_9PSED</name>
<dbReference type="Proteomes" id="UP000251666">
    <property type="component" value="Chromosome"/>
</dbReference>
<protein>
    <submittedName>
        <fullName evidence="1">Uncharacterized protein</fullName>
    </submittedName>
</protein>
<dbReference type="AlphaFoldDB" id="A0A176NUM2"/>
<evidence type="ECO:0000313" key="1">
    <source>
        <dbReference type="EMBL" id="AXA58636.1"/>
    </source>
</evidence>
<dbReference type="KEGG" id="pthv:CE140_00640"/>
<reference evidence="2" key="1">
    <citation type="journal article" date="2021" name="Front. Microbiol.">
        <title>Genomic Analysis of the 1-Aminocyclopropane-1-Carboxylate Deaminase-Producing Pseudomonas thivervalensis SC5 Reveals Its Multifaceted Roles in Soil and in Beneficial Interactions With Plants.</title>
        <authorList>
            <person name="Nascimento F.X."/>
            <person name="Uron P."/>
            <person name="Glick B.R."/>
            <person name="Giachini A."/>
            <person name="Rossi M.J."/>
        </authorList>
    </citation>
    <scope>NUCLEOTIDE SEQUENCE [LARGE SCALE GENOMIC DNA]</scope>
    <source>
        <strain evidence="2">PLM3</strain>
    </source>
</reference>
<gene>
    <name evidence="1" type="ORF">CEQ51_00640</name>
</gene>
<dbReference type="EMBL" id="CP022202">
    <property type="protein sequence ID" value="AXA58636.1"/>
    <property type="molecule type" value="Genomic_DNA"/>
</dbReference>
<keyword evidence="2" id="KW-1185">Reference proteome</keyword>
<evidence type="ECO:0000313" key="2">
    <source>
        <dbReference type="Proteomes" id="UP000251666"/>
    </source>
</evidence>
<accession>A0A176NUM2</accession>
<sequence>MAEYTGATTLSPSDIQKNNAREQQMKTLPLIMAALLLSGCNANWNSIYRTHDFQLPQIAKERQKSVFIDINQRAIISGNDTICAEPSPDAMQAYAAQLAASGALSDRAKAELAAAVQTSAAYIGVRSKNIQLFRDEFYRLCEARMNDTLDDAQYNFFLARLQRYSVALAAVEELNQGAIAPAVYLASSGSASVAGLAAQRQELTAVQSELATAKKAVTDTPSDAAKTKVAELTGKEAELKKIIDENKNNSVSGTTSGGIGTPVNGTSQITADATQKIITAVLTTNDLPYMCLERLNEYAKRNMNLGESDSWSQLPDGRIISKGGRPLNEADRVIVSYCKSILQAAGSNAQF</sequence>
<proteinExistence type="predicted"/>